<dbReference type="InterPro" id="IPR000082">
    <property type="entry name" value="SEA_dom"/>
</dbReference>
<dbReference type="SMART" id="SM00042">
    <property type="entry name" value="CUB"/>
    <property type="match status" value="1"/>
</dbReference>
<evidence type="ECO:0000256" key="4">
    <source>
        <dbReference type="SAM" id="Phobius"/>
    </source>
</evidence>
<comment type="caution">
    <text evidence="2">Lacks conserved residue(s) required for the propagation of feature annotation.</text>
</comment>
<evidence type="ECO:0008006" key="9">
    <source>
        <dbReference type="Google" id="ProtNLM"/>
    </source>
</evidence>
<gene>
    <name evidence="7" type="ORF">scyTo_0016177</name>
</gene>
<evidence type="ECO:0000313" key="7">
    <source>
        <dbReference type="EMBL" id="GCB80374.1"/>
    </source>
</evidence>
<dbReference type="CDD" id="cd00041">
    <property type="entry name" value="CUB"/>
    <property type="match status" value="1"/>
</dbReference>
<feature type="transmembrane region" description="Helical" evidence="4">
    <location>
        <begin position="58"/>
        <end position="79"/>
    </location>
</feature>
<dbReference type="Gene3D" id="2.60.120.290">
    <property type="entry name" value="Spermadhesin, CUB domain"/>
    <property type="match status" value="1"/>
</dbReference>
<sequence length="466" mass="52910">MADSESIPMNERRGSSHQTAGHSLLSESCCQIVRNSRHSRYRQIQNFCNKILCWRFKVWMFILLPIVILITIIIVIIGIRATPYDDDYIDPKLKMYGIPRYYVGSMKISKYSFTPDLMIPQSKNYLYLSKVLKMMLCQLYNKSPALGYYFVDSDVFSFSHGSVTAYFWLQFAMPEEHDLLVKYTLSAEMLSNALRQQLYTDGMAKNMEVEPSSITLQPAKEGYVQSLKTGQCVFRVLLLSKEQTFNSLRLVNCNKNSSNYWLVQGKNDHSIKTIISTEGEGSVCTDVNVTMYNTWVPGSKQIVSKFSQTGLPTNHEVIIPGNMLLMTFSRLGECDLSQYSITFLQVPMAECGGVLDGTNGSFTSPSYPNDHQEEINCTWNLKVQEHYRAIIFFREFKLGGPPTSGGSCESDYLEVDGQRFCGDHKPFSFHSNSSNLLITFHSSKTYTQSFAADFIITDGNSTKFHS</sequence>
<dbReference type="Pfam" id="PF01390">
    <property type="entry name" value="SEA"/>
    <property type="match status" value="1"/>
</dbReference>
<evidence type="ECO:0000259" key="6">
    <source>
        <dbReference type="PROSITE" id="PS50024"/>
    </source>
</evidence>
<protein>
    <recommendedName>
        <fullName evidence="9">CUB domain-containing protein</fullName>
    </recommendedName>
</protein>
<dbReference type="InterPro" id="IPR000859">
    <property type="entry name" value="CUB_dom"/>
</dbReference>
<dbReference type="PROSITE" id="PS01180">
    <property type="entry name" value="CUB"/>
    <property type="match status" value="1"/>
</dbReference>
<dbReference type="SUPFAM" id="SSF82671">
    <property type="entry name" value="SEA domain"/>
    <property type="match status" value="1"/>
</dbReference>
<dbReference type="PROSITE" id="PS50024">
    <property type="entry name" value="SEA"/>
    <property type="match status" value="1"/>
</dbReference>
<evidence type="ECO:0000256" key="1">
    <source>
        <dbReference type="ARBA" id="ARBA00023157"/>
    </source>
</evidence>
<dbReference type="SUPFAM" id="SSF49854">
    <property type="entry name" value="Spermadhesin, CUB domain"/>
    <property type="match status" value="1"/>
</dbReference>
<name>A0A401Q4S3_SCYTO</name>
<dbReference type="STRING" id="75743.A0A401Q4S3"/>
<evidence type="ECO:0000256" key="2">
    <source>
        <dbReference type="PROSITE-ProRule" id="PRU00059"/>
    </source>
</evidence>
<feature type="domain" description="CUB" evidence="5">
    <location>
        <begin position="351"/>
        <end position="457"/>
    </location>
</feature>
<dbReference type="InterPro" id="IPR035914">
    <property type="entry name" value="Sperma_CUB_dom_sf"/>
</dbReference>
<keyword evidence="4" id="KW-1133">Transmembrane helix</keyword>
<dbReference type="InterPro" id="IPR036364">
    <property type="entry name" value="SEA_dom_sf"/>
</dbReference>
<keyword evidence="4" id="KW-0472">Membrane</keyword>
<feature type="region of interest" description="Disordered" evidence="3">
    <location>
        <begin position="1"/>
        <end position="20"/>
    </location>
</feature>
<dbReference type="Proteomes" id="UP000288216">
    <property type="component" value="Unassembled WGS sequence"/>
</dbReference>
<keyword evidence="8" id="KW-1185">Reference proteome</keyword>
<dbReference type="AlphaFoldDB" id="A0A401Q4S3"/>
<dbReference type="EMBL" id="BFAA01009623">
    <property type="protein sequence ID" value="GCB80374.1"/>
    <property type="molecule type" value="Genomic_DNA"/>
</dbReference>
<dbReference type="PANTHER" id="PTHR14636">
    <property type="entry name" value="TPA-INDUCED TRANSMEMBRANE PROTEIN"/>
    <property type="match status" value="1"/>
</dbReference>
<dbReference type="PANTHER" id="PTHR14636:SF1">
    <property type="entry name" value="TPA-INDUCED TRANSMEMBRANE PROTEIN"/>
    <property type="match status" value="1"/>
</dbReference>
<comment type="caution">
    <text evidence="7">The sequence shown here is derived from an EMBL/GenBank/DDBJ whole genome shotgun (WGS) entry which is preliminary data.</text>
</comment>
<evidence type="ECO:0000313" key="8">
    <source>
        <dbReference type="Proteomes" id="UP000288216"/>
    </source>
</evidence>
<feature type="domain" description="SEA" evidence="6">
    <location>
        <begin position="98"/>
        <end position="221"/>
    </location>
</feature>
<dbReference type="OrthoDB" id="8879801at2759"/>
<accession>A0A401Q4S3</accession>
<evidence type="ECO:0000256" key="3">
    <source>
        <dbReference type="SAM" id="MobiDB-lite"/>
    </source>
</evidence>
<dbReference type="OMA" id="EEINCTW"/>
<keyword evidence="1" id="KW-1015">Disulfide bond</keyword>
<dbReference type="InterPro" id="IPR033223">
    <property type="entry name" value="TTMP"/>
</dbReference>
<dbReference type="Gene3D" id="3.30.70.960">
    <property type="entry name" value="SEA domain"/>
    <property type="match status" value="1"/>
</dbReference>
<keyword evidence="4" id="KW-0812">Transmembrane</keyword>
<evidence type="ECO:0000259" key="5">
    <source>
        <dbReference type="PROSITE" id="PS01180"/>
    </source>
</evidence>
<reference evidence="7 8" key="1">
    <citation type="journal article" date="2018" name="Nat. Ecol. Evol.">
        <title>Shark genomes provide insights into elasmobranch evolution and the origin of vertebrates.</title>
        <authorList>
            <person name="Hara Y"/>
            <person name="Yamaguchi K"/>
            <person name="Onimaru K"/>
            <person name="Kadota M"/>
            <person name="Koyanagi M"/>
            <person name="Keeley SD"/>
            <person name="Tatsumi K"/>
            <person name="Tanaka K"/>
            <person name="Motone F"/>
            <person name="Kageyama Y"/>
            <person name="Nozu R"/>
            <person name="Adachi N"/>
            <person name="Nishimura O"/>
            <person name="Nakagawa R"/>
            <person name="Tanegashima C"/>
            <person name="Kiyatake I"/>
            <person name="Matsumoto R"/>
            <person name="Murakumo K"/>
            <person name="Nishida K"/>
            <person name="Terakita A"/>
            <person name="Kuratani S"/>
            <person name="Sato K"/>
            <person name="Hyodo S Kuraku.S."/>
        </authorList>
    </citation>
    <scope>NUCLEOTIDE SEQUENCE [LARGE SCALE GENOMIC DNA]</scope>
</reference>
<proteinExistence type="predicted"/>
<dbReference type="Pfam" id="PF00431">
    <property type="entry name" value="CUB"/>
    <property type="match status" value="1"/>
</dbReference>
<organism evidence="7 8">
    <name type="scientific">Scyliorhinus torazame</name>
    <name type="common">Cloudy catshark</name>
    <name type="synonym">Catulus torazame</name>
    <dbReference type="NCBI Taxonomy" id="75743"/>
    <lineage>
        <taxon>Eukaryota</taxon>
        <taxon>Metazoa</taxon>
        <taxon>Chordata</taxon>
        <taxon>Craniata</taxon>
        <taxon>Vertebrata</taxon>
        <taxon>Chondrichthyes</taxon>
        <taxon>Elasmobranchii</taxon>
        <taxon>Galeomorphii</taxon>
        <taxon>Galeoidea</taxon>
        <taxon>Carcharhiniformes</taxon>
        <taxon>Scyliorhinidae</taxon>
        <taxon>Scyliorhinus</taxon>
    </lineage>
</organism>